<evidence type="ECO:0000256" key="1">
    <source>
        <dbReference type="SAM" id="MobiDB-lite"/>
    </source>
</evidence>
<protein>
    <submittedName>
        <fullName evidence="2">Uncharacterized protein</fullName>
    </submittedName>
</protein>
<dbReference type="Proteomes" id="UP000019487">
    <property type="component" value="Unassembled WGS sequence"/>
</dbReference>
<dbReference type="HOGENOM" id="CLU_353009_0_0_1"/>
<dbReference type="OrthoDB" id="5428138at2759"/>
<dbReference type="EMBL" id="AYSA01000053">
    <property type="protein sequence ID" value="ESZ98090.1"/>
    <property type="molecule type" value="Genomic_DNA"/>
</dbReference>
<reference evidence="2 3" key="1">
    <citation type="journal article" date="2014" name="Genome Announc.">
        <title>Draft genome sequence of Sclerotinia borealis, a psychrophilic plant pathogenic fungus.</title>
        <authorList>
            <person name="Mardanov A.V."/>
            <person name="Beletsky A.V."/>
            <person name="Kadnikov V.V."/>
            <person name="Ignatov A.N."/>
            <person name="Ravin N.V."/>
        </authorList>
    </citation>
    <scope>NUCLEOTIDE SEQUENCE [LARGE SCALE GENOMIC DNA]</scope>
    <source>
        <strain evidence="3">F-4157</strain>
    </source>
</reference>
<keyword evidence="3" id="KW-1185">Reference proteome</keyword>
<evidence type="ECO:0000313" key="2">
    <source>
        <dbReference type="EMBL" id="ESZ98090.1"/>
    </source>
</evidence>
<name>W9CU96_SCLBF</name>
<gene>
    <name evidence="2" type="ORF">SBOR_1469</name>
</gene>
<evidence type="ECO:0000313" key="3">
    <source>
        <dbReference type="Proteomes" id="UP000019487"/>
    </source>
</evidence>
<feature type="compositionally biased region" description="Basic residues" evidence="1">
    <location>
        <begin position="1"/>
        <end position="10"/>
    </location>
</feature>
<feature type="region of interest" description="Disordered" evidence="1">
    <location>
        <begin position="189"/>
        <end position="226"/>
    </location>
</feature>
<proteinExistence type="predicted"/>
<dbReference type="AlphaFoldDB" id="W9CU96"/>
<feature type="region of interest" description="Disordered" evidence="1">
    <location>
        <begin position="1"/>
        <end position="31"/>
    </location>
</feature>
<organism evidence="2 3">
    <name type="scientific">Sclerotinia borealis (strain F-4128)</name>
    <dbReference type="NCBI Taxonomy" id="1432307"/>
    <lineage>
        <taxon>Eukaryota</taxon>
        <taxon>Fungi</taxon>
        <taxon>Dikarya</taxon>
        <taxon>Ascomycota</taxon>
        <taxon>Pezizomycotina</taxon>
        <taxon>Leotiomycetes</taxon>
        <taxon>Helotiales</taxon>
        <taxon>Sclerotiniaceae</taxon>
        <taxon>Sclerotinia</taxon>
    </lineage>
</organism>
<feature type="compositionally biased region" description="Polar residues" evidence="1">
    <location>
        <begin position="199"/>
        <end position="210"/>
    </location>
</feature>
<accession>W9CU96</accession>
<sequence length="778" mass="88706">MGNGKKGKAKAGRDNSGQNNGPTSKKEPIWKQPYKEFVPTVPNKTDTWTWSTLPSAIIGITGAQQPQVSQASVNSAKTASGHRTQQSIFLSGPGPSTFVLMYYINNSVPANEESFWEPRPLPSRKGGIKTDTPELNRSLWTTVPENAKWLTLPSWVKKSSCINVSTWCTKKTAMKLFNRSHSWAAVSTTAKFPTPPKQKNPNGAVASSGSWGPPEPVVKKDPNAPNPWVNMKVTPLEPEEKFPTLVNWPFTGDNDRLKKLVSLGLFVENYTVKVFKKPKNDQKQSALIRALQVEGVNYILLKLIWEHHSTASALSRASQRSWDVLMGVADIWDVSGGNYQRCDIPREETEFSIGVAPVVVVTPTRDQEPIKYIDQVKNLHKMCLSMHSFCEFMQNVQFHHIPFLTKHVLALVIPPLRKLRTLGVYNCPLIHLGDGLEILDIIQRDRPRGCENQVSLDFYPAYHVGPHSTYQVGPKKGQKKVGQSHAFGVSWDDTGMWVDGDVRIAIWQEVSGLIQQARSQGIDFESKHTMFRQWLDKSPCLAVEATLKILVNPRSTLENVIAHVAYGEFGGRVDKFLRSKPGQVPNKPEGSQWMKEGFRCKDCNVVHFGLYFSYGMIRNFKMDNQDRPTCMACKLIEYLDMESDHYKIEKRTIIKHWCWDYSLTNEDPRVIGDWNTQNLPRFLRAFRRTQGQRVKRLARLLDSIRESEERYRQIFHETDEVQRPINHQALGRRGHYGIRAPTVDEKKAIESGRLQREWDYFRTDRINGHGQPSTFRSW</sequence>
<comment type="caution">
    <text evidence="2">The sequence shown here is derived from an EMBL/GenBank/DDBJ whole genome shotgun (WGS) entry which is preliminary data.</text>
</comment>